<dbReference type="Proteomes" id="UP000031668">
    <property type="component" value="Unassembled WGS sequence"/>
</dbReference>
<dbReference type="Pfam" id="PF06990">
    <property type="entry name" value="Gal-3-0_sulfotr"/>
    <property type="match status" value="1"/>
</dbReference>
<organism evidence="10 11">
    <name type="scientific">Thelohanellus kitauei</name>
    <name type="common">Myxosporean</name>
    <dbReference type="NCBI Taxonomy" id="669202"/>
    <lineage>
        <taxon>Eukaryota</taxon>
        <taxon>Metazoa</taxon>
        <taxon>Cnidaria</taxon>
        <taxon>Myxozoa</taxon>
        <taxon>Myxosporea</taxon>
        <taxon>Bivalvulida</taxon>
        <taxon>Platysporina</taxon>
        <taxon>Myxobolidae</taxon>
        <taxon>Thelohanellus</taxon>
    </lineage>
</organism>
<keyword evidence="5" id="KW-0735">Signal-anchor</keyword>
<evidence type="ECO:0000256" key="3">
    <source>
        <dbReference type="ARBA" id="ARBA00022679"/>
    </source>
</evidence>
<comment type="similarity">
    <text evidence="2">Belongs to the galactose-3-O-sulfotransferase family.</text>
</comment>
<keyword evidence="4" id="KW-0812">Transmembrane</keyword>
<name>A0A0C2M6N7_THEKT</name>
<dbReference type="Gene3D" id="3.40.50.300">
    <property type="entry name" value="P-loop containing nucleotide triphosphate hydrolases"/>
    <property type="match status" value="1"/>
</dbReference>
<evidence type="ECO:0000256" key="9">
    <source>
        <dbReference type="ARBA" id="ARBA00023180"/>
    </source>
</evidence>
<evidence type="ECO:0000256" key="1">
    <source>
        <dbReference type="ARBA" id="ARBA00004323"/>
    </source>
</evidence>
<proteinExistence type="inferred from homology"/>
<dbReference type="GO" id="GO:0009247">
    <property type="term" value="P:glycolipid biosynthetic process"/>
    <property type="evidence" value="ECO:0007669"/>
    <property type="project" value="InterPro"/>
</dbReference>
<dbReference type="EMBL" id="JWZT01004899">
    <property type="protein sequence ID" value="KII62680.1"/>
    <property type="molecule type" value="Genomic_DNA"/>
</dbReference>
<evidence type="ECO:0000256" key="5">
    <source>
        <dbReference type="ARBA" id="ARBA00022968"/>
    </source>
</evidence>
<dbReference type="InterPro" id="IPR009729">
    <property type="entry name" value="Gal-3-0_sulfotransfrase"/>
</dbReference>
<dbReference type="AlphaFoldDB" id="A0A0C2M6N7"/>
<dbReference type="GO" id="GO:0001733">
    <property type="term" value="F:galactosylceramide sulfotransferase activity"/>
    <property type="evidence" value="ECO:0007669"/>
    <property type="project" value="InterPro"/>
</dbReference>
<accession>A0A0C2M6N7</accession>
<protein>
    <submittedName>
        <fullName evidence="10">Galactose-3-O-sulfotransferase 3</fullName>
    </submittedName>
</protein>
<dbReference type="InterPro" id="IPR027417">
    <property type="entry name" value="P-loop_NTPase"/>
</dbReference>
<keyword evidence="7" id="KW-0333">Golgi apparatus</keyword>
<evidence type="ECO:0000256" key="4">
    <source>
        <dbReference type="ARBA" id="ARBA00022692"/>
    </source>
</evidence>
<keyword evidence="8" id="KW-0472">Membrane</keyword>
<comment type="caution">
    <text evidence="10">The sequence shown here is derived from an EMBL/GenBank/DDBJ whole genome shotgun (WGS) entry which is preliminary data.</text>
</comment>
<evidence type="ECO:0000256" key="8">
    <source>
        <dbReference type="ARBA" id="ARBA00023136"/>
    </source>
</evidence>
<comment type="subcellular location">
    <subcellularLocation>
        <location evidence="1">Golgi apparatus membrane</location>
        <topology evidence="1">Single-pass type II membrane protein</topology>
    </subcellularLocation>
</comment>
<keyword evidence="6" id="KW-1133">Transmembrane helix</keyword>
<evidence type="ECO:0000256" key="2">
    <source>
        <dbReference type="ARBA" id="ARBA00008124"/>
    </source>
</evidence>
<reference evidence="10 11" key="1">
    <citation type="journal article" date="2014" name="Genome Biol. Evol.">
        <title>The genome of the myxosporean Thelohanellus kitauei shows adaptations to nutrient acquisition within its fish host.</title>
        <authorList>
            <person name="Yang Y."/>
            <person name="Xiong J."/>
            <person name="Zhou Z."/>
            <person name="Huo F."/>
            <person name="Miao W."/>
            <person name="Ran C."/>
            <person name="Liu Y."/>
            <person name="Zhang J."/>
            <person name="Feng J."/>
            <person name="Wang M."/>
            <person name="Wang M."/>
            <person name="Wang L."/>
            <person name="Yao B."/>
        </authorList>
    </citation>
    <scope>NUCLEOTIDE SEQUENCE [LARGE SCALE GENOMIC DNA]</scope>
    <source>
        <strain evidence="10">Wuqing</strain>
    </source>
</reference>
<gene>
    <name evidence="10" type="ORF">RF11_03480</name>
</gene>
<keyword evidence="11" id="KW-1185">Reference proteome</keyword>
<evidence type="ECO:0000313" key="10">
    <source>
        <dbReference type="EMBL" id="KII62680.1"/>
    </source>
</evidence>
<keyword evidence="3 10" id="KW-0808">Transferase</keyword>
<dbReference type="PANTHER" id="PTHR14647:SF87">
    <property type="entry name" value="PUTATIVE-RELATED"/>
    <property type="match status" value="1"/>
</dbReference>
<dbReference type="OMA" id="NPMAFDL"/>
<keyword evidence="9" id="KW-0325">Glycoprotein</keyword>
<dbReference type="GO" id="GO:0000139">
    <property type="term" value="C:Golgi membrane"/>
    <property type="evidence" value="ECO:0007669"/>
    <property type="project" value="UniProtKB-SubCell"/>
</dbReference>
<dbReference type="PANTHER" id="PTHR14647">
    <property type="entry name" value="GALACTOSE-3-O-SULFOTRANSFERASE"/>
    <property type="match status" value="1"/>
</dbReference>
<evidence type="ECO:0000313" key="11">
    <source>
        <dbReference type="Proteomes" id="UP000031668"/>
    </source>
</evidence>
<dbReference type="OrthoDB" id="514299at2759"/>
<evidence type="ECO:0000256" key="7">
    <source>
        <dbReference type="ARBA" id="ARBA00023034"/>
    </source>
</evidence>
<sequence>MELKPILKKIPQFCHKKKIVFIKTHKTGGSTIFNILTRLAKRKNMTIACLKQFTWPELFQPHQIANYSSRHARLFTSHVRYNRKSMQSYFPRDETFYFTILRDSFQQWVSSFTYFKFSEKLVLFHHREILKFVKRLTKKFPDVRYVRKGDKIHYLLKNPNLFDLGLDHAYHDRMNVVAQYVEGLRKDFDLVMFMEDFNSSLLILKEMLCLSDDDILYLKMNERPANEKNRFNFKNMADLRESIYYLNKADMFLYDYFMTIFKTYSQKVSDKLAKYQKSLDNIYEICIDKRWMEIAYGNRYYSGYKLKEKINGTDPNLCKHIIMNERQITKKLCGYAP</sequence>
<evidence type="ECO:0000256" key="6">
    <source>
        <dbReference type="ARBA" id="ARBA00022989"/>
    </source>
</evidence>